<dbReference type="InterPro" id="IPR029058">
    <property type="entry name" value="AB_hydrolase_fold"/>
</dbReference>
<proteinExistence type="inferred from homology"/>
<keyword evidence="4" id="KW-0472">Membrane</keyword>
<evidence type="ECO:0000259" key="6">
    <source>
        <dbReference type="Pfam" id="PF12894"/>
    </source>
</evidence>
<keyword evidence="4" id="KW-0813">Transport</keyword>
<dbReference type="InterPro" id="IPR024977">
    <property type="entry name" value="Apc4-like_WD40_dom"/>
</dbReference>
<evidence type="ECO:0000259" key="8">
    <source>
        <dbReference type="Pfam" id="PF24883"/>
    </source>
</evidence>
<dbReference type="Gene3D" id="3.40.50.1820">
    <property type="entry name" value="alpha/beta hydrolase"/>
    <property type="match status" value="1"/>
</dbReference>
<feature type="domain" description="GPI inositol-deacylase winged helix" evidence="7">
    <location>
        <begin position="614"/>
        <end position="704"/>
    </location>
</feature>
<dbReference type="GO" id="GO:0005789">
    <property type="term" value="C:endoplasmic reticulum membrane"/>
    <property type="evidence" value="ECO:0007669"/>
    <property type="project" value="UniProtKB-SubCell"/>
</dbReference>
<dbReference type="SUPFAM" id="SSF53474">
    <property type="entry name" value="alpha/beta-Hydrolases"/>
    <property type="match status" value="1"/>
</dbReference>
<keyword evidence="3" id="KW-0677">Repeat</keyword>
<evidence type="ECO:0000256" key="3">
    <source>
        <dbReference type="ARBA" id="ARBA00022737"/>
    </source>
</evidence>
<feature type="domain" description="Nephrocystin 3-like N-terminal" evidence="8">
    <location>
        <begin position="350"/>
        <end position="512"/>
    </location>
</feature>
<dbReference type="GO" id="GO:0015031">
    <property type="term" value="P:protein transport"/>
    <property type="evidence" value="ECO:0007669"/>
    <property type="project" value="UniProtKB-KW"/>
</dbReference>
<dbReference type="Pfam" id="PF24883">
    <property type="entry name" value="NPHP3_N"/>
    <property type="match status" value="1"/>
</dbReference>
<dbReference type="InterPro" id="IPR001680">
    <property type="entry name" value="WD40_rpt"/>
</dbReference>
<dbReference type="Proteomes" id="UP000469559">
    <property type="component" value="Unassembled WGS sequence"/>
</dbReference>
<accession>A0A8T9B357</accession>
<keyword evidence="4" id="KW-0653">Protein transport</keyword>
<protein>
    <recommendedName>
        <fullName evidence="2 4">GPI inositol-deacylase</fullName>
        <ecNumber evidence="4">3.1.-.-</ecNumber>
    </recommendedName>
</protein>
<comment type="caution">
    <text evidence="9">The sequence shown here is derived from an EMBL/GenBank/DDBJ whole genome shotgun (WGS) entry which is preliminary data.</text>
</comment>
<name>A0A8T9B357_9HELO</name>
<dbReference type="InterPro" id="IPR056884">
    <property type="entry name" value="NPHP3-like_N"/>
</dbReference>
<dbReference type="EMBL" id="QGMF01000710">
    <property type="protein sequence ID" value="TVY14338.1"/>
    <property type="molecule type" value="Genomic_DNA"/>
</dbReference>
<evidence type="ECO:0000256" key="4">
    <source>
        <dbReference type="RuleBase" id="RU365011"/>
    </source>
</evidence>
<gene>
    <name evidence="9" type="primary">HET-E1_0</name>
    <name evidence="9" type="ORF">LARI1_G007888</name>
</gene>
<dbReference type="Gene3D" id="2.130.10.10">
    <property type="entry name" value="YVTN repeat-like/Quinoprotein amine dehydrogenase"/>
    <property type="match status" value="3"/>
</dbReference>
<organism evidence="9 10">
    <name type="scientific">Lachnellula arida</name>
    <dbReference type="NCBI Taxonomy" id="1316785"/>
    <lineage>
        <taxon>Eukaryota</taxon>
        <taxon>Fungi</taxon>
        <taxon>Dikarya</taxon>
        <taxon>Ascomycota</taxon>
        <taxon>Pezizomycotina</taxon>
        <taxon>Leotiomycetes</taxon>
        <taxon>Helotiales</taxon>
        <taxon>Lachnaceae</taxon>
        <taxon>Lachnellula</taxon>
    </lineage>
</organism>
<dbReference type="SMART" id="SM00320">
    <property type="entry name" value="WD40"/>
    <property type="match status" value="5"/>
</dbReference>
<dbReference type="InterPro" id="IPR054471">
    <property type="entry name" value="GPIID_WHD"/>
</dbReference>
<evidence type="ECO:0000256" key="1">
    <source>
        <dbReference type="ARBA" id="ARBA00003496"/>
    </source>
</evidence>
<dbReference type="PANTHER" id="PTHR10039:SF16">
    <property type="entry name" value="GPI INOSITOL-DEACYLASE"/>
    <property type="match status" value="1"/>
</dbReference>
<comment type="similarity">
    <text evidence="4">Belongs to the GPI inositol-deacylase family.</text>
</comment>
<dbReference type="Pfam" id="PF22939">
    <property type="entry name" value="WHD_GPIID"/>
    <property type="match status" value="1"/>
</dbReference>
<feature type="domain" description="GPI inositol-deacylase PGAP1-like alpha/beta" evidence="5">
    <location>
        <begin position="62"/>
        <end position="193"/>
    </location>
</feature>
<sequence length="1548" mass="173508">MFSPRRLQSAQSGSADLSILERSLTRMRRRSSTSQTLDIAHDSVGTYGLNLLYTPPVPLLELIFVHGLRGGSRKTWSHSSDPFSYWPKEWLPRDPEFKNARIFSFGYNSDWGERKDSLLSLQDFGKYLLSEMMHSPDIKQQGDTPVIFIGHSMGGLVMKQTYILATRDPSAKAMADRIHGMVFLATPHRGADIAALLGNMLKASVLHGEKPFVTDLERNSISISSINDEFRHYAHGLELLSFYETLKTNLGVTSSLIVSKESATLGYSNERSSLLNATHRSICKFESPLDPNYISLRNALAVLAKSSIQQITAQKRDQYRAERLALQDYLGVTEIPDDDLEPLDVTKLGGSCEWFTWKEEFQAWQDSHLESHPYFWLNAQQAAGKSVMAAHVIRFLEGTNSNCSYYFFKHNDQSKTTLSGCLRSLAYQMSLDDVRISQKILLLKEESVRFDLNNELAIWRKLFLGGIFEISVSRPHFWVIDGLDECNSPVNIMSLLSNGTSGFPLRVFMTSRPTSNVVREVSHLGGLVHIHEMTAQDTCGDIELYLQAYVKDLPLVDDLSRQSVTKTILEKSGGSFLWVALVLEELRTAFSKNNIQQILTVVPQGMDPLYQRALDLISQTNRGKHLIKAILSWTVCAIRPLTLEELENVLELDLGEHVLALDKFIASNCWQFVQVERGKKVSLIHETVRAFLLREDLKSEFAVNKRGSHSRIADICLQYLCSDQMKPPRSQRLLYLYHSKIAKRSPFAKYASEFFSQHLRRSYSEEVPRFLSLCSFLGGNVFSWIEHIARTGNLQHLVQAAKDMKGYLQARAKYHSPLGKHVQLVDVWASDLIRLVSQFGKNLIESPSVIFWLIPPFCPPMTAIGNRSESASHGITINGLSSQVWSDRISCIHYRDLQTRAVACAHSTFAVSLSDKSINTYSRSTCQQTNSIKCSQSAKLIVYTASERFLAYSSIHFLTMFNLSTGQQIWQVRLPHECITIVFADQGKTVWIVTKGGILSSLSVESGTRLTMDLLVDPSELGSDTPFQRIFTAAAISLEFRMVAAVQRGRPIGLYDMEGGTFLGLCEKDDAVLEREDAALIWVRDFVFSPDTDMNSLVSLYHDGQLVLFDPCEMSVKTSVQANAQVLACSPDGRTLATGSDTGTIQLFDLESLTLIHKLIASDQSIKSLAFSSDGLRFVDVRGSQCNIWEPSVLVHQNSRENDSVSDTVPQDPTIVGIASLENLTDITALACHYSGDYVFCGKDNGTVALYSAATGTEIQVLYNHVLGTEINYLACQKNSDLIVSADASSRFMVWRIIKKDHLMAEGPLLDARIQDYSISQIILNPTNNRILVSTKVSDTVYDIESGQHKSSTFPERESWKWVDHPRDPTKLIHITAKSAHVHSWDDLPEPTFKVNLKLDADVHTGMLVKDVAACSDGCKLSIEFTKANSLQSASNVLILGTESFEEPFGSIIQSLPPFAEITSKIEHIIGSLGRKLLFLDQKMWVCSLDLENFNGECYRHFFIPEDWLSVNRGMILKVTSKSDLVFVKRDEIAVIKQGLAYKEVVSV</sequence>
<keyword evidence="4" id="KW-0378">Hydrolase</keyword>
<comment type="subcellular location">
    <subcellularLocation>
        <location evidence="4">Endoplasmic reticulum membrane</location>
    </subcellularLocation>
</comment>
<keyword evidence="4" id="KW-0256">Endoplasmic reticulum</keyword>
<dbReference type="EC" id="3.1.-.-" evidence="4"/>
<evidence type="ECO:0000259" key="5">
    <source>
        <dbReference type="Pfam" id="PF07819"/>
    </source>
</evidence>
<evidence type="ECO:0000313" key="10">
    <source>
        <dbReference type="Proteomes" id="UP000469559"/>
    </source>
</evidence>
<comment type="function">
    <text evidence="1 4">Involved in inositol deacylation of GPI-anchored proteins which plays important roles in the quality control and ER-associated degradation of GPI-anchored proteins.</text>
</comment>
<dbReference type="InterPro" id="IPR012908">
    <property type="entry name" value="PGAP1-ab_dom-like"/>
</dbReference>
<evidence type="ECO:0000313" key="9">
    <source>
        <dbReference type="EMBL" id="TVY14338.1"/>
    </source>
</evidence>
<dbReference type="Pfam" id="PF12894">
    <property type="entry name" value="ANAPC4_WD40"/>
    <property type="match status" value="1"/>
</dbReference>
<evidence type="ECO:0000256" key="2">
    <source>
        <dbReference type="ARBA" id="ARBA00015856"/>
    </source>
</evidence>
<feature type="domain" description="Anaphase-promoting complex subunit 4-like WD40" evidence="6">
    <location>
        <begin position="1120"/>
        <end position="1173"/>
    </location>
</feature>
<dbReference type="SUPFAM" id="SSF50998">
    <property type="entry name" value="Quinoprotein alcohol dehydrogenase-like"/>
    <property type="match status" value="1"/>
</dbReference>
<dbReference type="InterPro" id="IPR015943">
    <property type="entry name" value="WD40/YVTN_repeat-like_dom_sf"/>
</dbReference>
<dbReference type="PANTHER" id="PTHR10039">
    <property type="entry name" value="AMELOGENIN"/>
    <property type="match status" value="1"/>
</dbReference>
<keyword evidence="10" id="KW-1185">Reference proteome</keyword>
<evidence type="ECO:0000259" key="7">
    <source>
        <dbReference type="Pfam" id="PF22939"/>
    </source>
</evidence>
<dbReference type="OrthoDB" id="194358at2759"/>
<dbReference type="InterPro" id="IPR011047">
    <property type="entry name" value="Quinoprotein_ADH-like_sf"/>
</dbReference>
<dbReference type="Pfam" id="PF07819">
    <property type="entry name" value="PGAP1"/>
    <property type="match status" value="1"/>
</dbReference>
<dbReference type="GO" id="GO:0016788">
    <property type="term" value="F:hydrolase activity, acting on ester bonds"/>
    <property type="evidence" value="ECO:0007669"/>
    <property type="project" value="InterPro"/>
</dbReference>
<reference evidence="9 10" key="1">
    <citation type="submission" date="2018-05" db="EMBL/GenBank/DDBJ databases">
        <title>Whole genome sequencing for identification of molecular markers to develop diagnostic detection tools for the regulated plant pathogen Lachnellula willkommii.</title>
        <authorList>
            <person name="Giroux E."/>
            <person name="Bilodeau G."/>
        </authorList>
    </citation>
    <scope>NUCLEOTIDE SEQUENCE [LARGE SCALE GENOMIC DNA]</scope>
    <source>
        <strain evidence="9 10">CBS 203.66</strain>
    </source>
</reference>